<dbReference type="EMBL" id="LAZR01013383">
    <property type="protein sequence ID" value="KKM22215.1"/>
    <property type="molecule type" value="Genomic_DNA"/>
</dbReference>
<protein>
    <submittedName>
        <fullName evidence="1">Uncharacterized protein</fullName>
    </submittedName>
</protein>
<organism evidence="1">
    <name type="scientific">marine sediment metagenome</name>
    <dbReference type="NCBI Taxonomy" id="412755"/>
    <lineage>
        <taxon>unclassified sequences</taxon>
        <taxon>metagenomes</taxon>
        <taxon>ecological metagenomes</taxon>
    </lineage>
</organism>
<reference evidence="1" key="1">
    <citation type="journal article" date="2015" name="Nature">
        <title>Complex archaea that bridge the gap between prokaryotes and eukaryotes.</title>
        <authorList>
            <person name="Spang A."/>
            <person name="Saw J.H."/>
            <person name="Jorgensen S.L."/>
            <person name="Zaremba-Niedzwiedzka K."/>
            <person name="Martijn J."/>
            <person name="Lind A.E."/>
            <person name="van Eijk R."/>
            <person name="Schleper C."/>
            <person name="Guy L."/>
            <person name="Ettema T.J."/>
        </authorList>
    </citation>
    <scope>NUCLEOTIDE SEQUENCE</scope>
</reference>
<name>A0A0F9L3A3_9ZZZZ</name>
<accession>A0A0F9L3A3</accession>
<comment type="caution">
    <text evidence="1">The sequence shown here is derived from an EMBL/GenBank/DDBJ whole genome shotgun (WGS) entry which is preliminary data.</text>
</comment>
<proteinExistence type="predicted"/>
<gene>
    <name evidence="1" type="ORF">LCGC14_1627610</name>
</gene>
<sequence>MIVKVKADFPLWCEKLRALIYNEDRSFCWEGVATKEITDAMRGKGILSRVFGKFFHAHLAEDGKICLDEEAPRQDW</sequence>
<dbReference type="AlphaFoldDB" id="A0A0F9L3A3"/>
<evidence type="ECO:0000313" key="1">
    <source>
        <dbReference type="EMBL" id="KKM22215.1"/>
    </source>
</evidence>